<protein>
    <recommendedName>
        <fullName evidence="12">Alkaline ceramidase 3</fullName>
    </recommendedName>
</protein>
<feature type="binding site" evidence="7">
    <location>
        <position position="36"/>
    </location>
    <ligand>
        <name>Ca(2+)</name>
        <dbReference type="ChEBI" id="CHEBI:29108"/>
    </ligand>
</feature>
<name>T0QCE2_SAPDV</name>
<feature type="transmembrane region" description="Helical" evidence="9">
    <location>
        <begin position="93"/>
        <end position="113"/>
    </location>
</feature>
<evidence type="ECO:0000313" key="11">
    <source>
        <dbReference type="Proteomes" id="UP000030762"/>
    </source>
</evidence>
<keyword evidence="8" id="KW-0862">Zinc</keyword>
<comment type="subcellular location">
    <subcellularLocation>
        <location evidence="1">Membrane</location>
        <topology evidence="1">Multi-pass membrane protein</topology>
    </subcellularLocation>
</comment>
<evidence type="ECO:0008006" key="12">
    <source>
        <dbReference type="Google" id="ProtNLM"/>
    </source>
</evidence>
<keyword evidence="7" id="KW-0479">Metal-binding</keyword>
<feature type="binding site" evidence="7">
    <location>
        <position position="25"/>
    </location>
    <ligand>
        <name>Ca(2+)</name>
        <dbReference type="ChEBI" id="CHEBI:29108"/>
    </ligand>
</feature>
<comment type="similarity">
    <text evidence="2">Belongs to the alkaline ceramidase family.</text>
</comment>
<feature type="transmembrane region" description="Helical" evidence="9">
    <location>
        <begin position="145"/>
        <end position="164"/>
    </location>
</feature>
<evidence type="ECO:0000313" key="10">
    <source>
        <dbReference type="EMBL" id="EQC35544.1"/>
    </source>
</evidence>
<feature type="transmembrane region" description="Helical" evidence="9">
    <location>
        <begin position="120"/>
        <end position="139"/>
    </location>
</feature>
<dbReference type="GO" id="GO:0046872">
    <property type="term" value="F:metal ion binding"/>
    <property type="evidence" value="ECO:0007669"/>
    <property type="project" value="UniProtKB-KW"/>
</dbReference>
<dbReference type="VEuPathDB" id="FungiDB:SDRG_06834"/>
<evidence type="ECO:0000256" key="3">
    <source>
        <dbReference type="ARBA" id="ARBA00022692"/>
    </source>
</evidence>
<keyword evidence="5 9" id="KW-1133">Transmembrane helix</keyword>
<feature type="binding site" evidence="8">
    <location>
        <position position="207"/>
    </location>
    <ligand>
        <name>Zn(2+)</name>
        <dbReference type="ChEBI" id="CHEBI:29105"/>
        <note>catalytic</note>
    </ligand>
</feature>
<evidence type="ECO:0000256" key="5">
    <source>
        <dbReference type="ARBA" id="ARBA00022989"/>
    </source>
</evidence>
<dbReference type="GeneID" id="19947561"/>
<dbReference type="AlphaFoldDB" id="T0QCE2"/>
<feature type="binding site" evidence="8">
    <location>
        <position position="88"/>
    </location>
    <ligand>
        <name>Zn(2+)</name>
        <dbReference type="ChEBI" id="CHEBI:29105"/>
        <note>catalytic</note>
    </ligand>
</feature>
<keyword evidence="11" id="KW-1185">Reference proteome</keyword>
<evidence type="ECO:0000256" key="9">
    <source>
        <dbReference type="SAM" id="Phobius"/>
    </source>
</evidence>
<feature type="transmembrane region" description="Helical" evidence="9">
    <location>
        <begin position="176"/>
        <end position="193"/>
    </location>
</feature>
<feature type="transmembrane region" description="Helical" evidence="9">
    <location>
        <begin position="67"/>
        <end position="87"/>
    </location>
</feature>
<gene>
    <name evidence="10" type="ORF">SDRG_06834</name>
</gene>
<dbReference type="Proteomes" id="UP000030762">
    <property type="component" value="Unassembled WGS sequence"/>
</dbReference>
<dbReference type="GO" id="GO:0006672">
    <property type="term" value="P:ceramide metabolic process"/>
    <property type="evidence" value="ECO:0007669"/>
    <property type="project" value="InterPro"/>
</dbReference>
<dbReference type="RefSeq" id="XP_008610861.1">
    <property type="nucleotide sequence ID" value="XM_008612639.1"/>
</dbReference>
<feature type="binding site" evidence="7">
    <location>
        <position position="27"/>
    </location>
    <ligand>
        <name>Ca(2+)</name>
        <dbReference type="ChEBI" id="CHEBI:29108"/>
    </ligand>
</feature>
<dbReference type="PANTHER" id="PTHR46187:SF3">
    <property type="entry name" value="ALKALINE CERAMIDASE 3"/>
    <property type="match status" value="1"/>
</dbReference>
<organism evidence="10 11">
    <name type="scientific">Saprolegnia diclina (strain VS20)</name>
    <dbReference type="NCBI Taxonomy" id="1156394"/>
    <lineage>
        <taxon>Eukaryota</taxon>
        <taxon>Sar</taxon>
        <taxon>Stramenopiles</taxon>
        <taxon>Oomycota</taxon>
        <taxon>Saprolegniomycetes</taxon>
        <taxon>Saprolegniales</taxon>
        <taxon>Saprolegniaceae</taxon>
        <taxon>Saprolegnia</taxon>
    </lineage>
</organism>
<proteinExistence type="inferred from homology"/>
<keyword evidence="6 9" id="KW-0472">Membrane</keyword>
<dbReference type="Pfam" id="PF05875">
    <property type="entry name" value="Ceramidase"/>
    <property type="match status" value="1"/>
</dbReference>
<evidence type="ECO:0000256" key="6">
    <source>
        <dbReference type="ARBA" id="ARBA00023136"/>
    </source>
</evidence>
<dbReference type="eggNOG" id="KOG2329">
    <property type="taxonomic scope" value="Eukaryota"/>
</dbReference>
<keyword evidence="7" id="KW-0106">Calcium</keyword>
<evidence type="ECO:0000256" key="2">
    <source>
        <dbReference type="ARBA" id="ARBA00009780"/>
    </source>
</evidence>
<keyword evidence="3 9" id="KW-0812">Transmembrane</keyword>
<feature type="binding site" evidence="8">
    <location>
        <position position="211"/>
    </location>
    <ligand>
        <name>Zn(2+)</name>
        <dbReference type="ChEBI" id="CHEBI:29105"/>
        <note>catalytic</note>
    </ligand>
</feature>
<evidence type="ECO:0000256" key="1">
    <source>
        <dbReference type="ARBA" id="ARBA00004141"/>
    </source>
</evidence>
<feature type="binding site" evidence="7">
    <location>
        <position position="23"/>
    </location>
    <ligand>
        <name>Ca(2+)</name>
        <dbReference type="ChEBI" id="CHEBI:29108"/>
    </ligand>
</feature>
<dbReference type="PANTHER" id="PTHR46187">
    <property type="entry name" value="ALKALINE CERAMIDASE 3"/>
    <property type="match status" value="1"/>
</dbReference>
<dbReference type="InterPro" id="IPR008901">
    <property type="entry name" value="ACER"/>
</dbReference>
<accession>T0QCE2</accession>
<dbReference type="OMA" id="YVITRYI"/>
<dbReference type="GO" id="GO:0016811">
    <property type="term" value="F:hydrolase activity, acting on carbon-nitrogen (but not peptide) bonds, in linear amides"/>
    <property type="evidence" value="ECO:0007669"/>
    <property type="project" value="InterPro"/>
</dbReference>
<dbReference type="EMBL" id="JH767150">
    <property type="protein sequence ID" value="EQC35544.1"/>
    <property type="molecule type" value="Genomic_DNA"/>
</dbReference>
<dbReference type="STRING" id="1156394.T0QCE2"/>
<evidence type="ECO:0000256" key="8">
    <source>
        <dbReference type="PIRSR" id="PIRSR608901-2"/>
    </source>
</evidence>
<dbReference type="OrthoDB" id="187171at2759"/>
<evidence type="ECO:0000256" key="7">
    <source>
        <dbReference type="PIRSR" id="PIRSR608901-1"/>
    </source>
</evidence>
<dbReference type="GO" id="GO:0005789">
    <property type="term" value="C:endoplasmic reticulum membrane"/>
    <property type="evidence" value="ECO:0007669"/>
    <property type="project" value="TreeGrafter"/>
</dbReference>
<evidence type="ECO:0000256" key="4">
    <source>
        <dbReference type="ARBA" id="ARBA00022801"/>
    </source>
</evidence>
<reference evidence="10 11" key="1">
    <citation type="submission" date="2012-04" db="EMBL/GenBank/DDBJ databases">
        <title>The Genome Sequence of Saprolegnia declina VS20.</title>
        <authorList>
            <consortium name="The Broad Institute Genome Sequencing Platform"/>
            <person name="Russ C."/>
            <person name="Nusbaum C."/>
            <person name="Tyler B."/>
            <person name="van West P."/>
            <person name="Dieguez-Uribeondo J."/>
            <person name="de Bruijn I."/>
            <person name="Tripathy S."/>
            <person name="Jiang R."/>
            <person name="Young S.K."/>
            <person name="Zeng Q."/>
            <person name="Gargeya S."/>
            <person name="Fitzgerald M."/>
            <person name="Haas B."/>
            <person name="Abouelleil A."/>
            <person name="Alvarado L."/>
            <person name="Arachchi H.M."/>
            <person name="Berlin A."/>
            <person name="Chapman S.B."/>
            <person name="Goldberg J."/>
            <person name="Griggs A."/>
            <person name="Gujja S."/>
            <person name="Hansen M."/>
            <person name="Howarth C."/>
            <person name="Imamovic A."/>
            <person name="Larimer J."/>
            <person name="McCowen C."/>
            <person name="Montmayeur A."/>
            <person name="Murphy C."/>
            <person name="Neiman D."/>
            <person name="Pearson M."/>
            <person name="Priest M."/>
            <person name="Roberts A."/>
            <person name="Saif S."/>
            <person name="Shea T."/>
            <person name="Sisk P."/>
            <person name="Sykes S."/>
            <person name="Wortman J."/>
            <person name="Nusbaum C."/>
            <person name="Birren B."/>
        </authorList>
    </citation>
    <scope>NUCLEOTIDE SEQUENCE [LARGE SCALE GENOMIC DNA]</scope>
    <source>
        <strain evidence="10 11">VS20</strain>
    </source>
</reference>
<comment type="cofactor">
    <cofactor evidence="8">
        <name>Zn(2+)</name>
        <dbReference type="ChEBI" id="CHEBI:29105"/>
    </cofactor>
</comment>
<sequence>MSAVNATLLADGYWGPPTSSVDWCEDNYVWSYYIAEWWNSWSNVPPLLLALYALYKSRLAYANHAQPAIIRFAYIVPLVIFSGSFAFHSTLTYAGQLLDELPMMYGTLFFHYISLRYHPTMKWVLIAFAVGLTIALSIVGHAPLAFQFAYGFLTVALVVRSIVLHRQHKDVSETRLLQLGALLYAGGFVLWIADQAFCPSAKQLHLHAIWHLLSGAGTFMWIQFACAYELSMHEERLRVRKIACILPYCVRSSAPASTPTTTPQVAFVSRASDHVDTL</sequence>
<keyword evidence="4" id="KW-0378">Hydrolase</keyword>
<feature type="transmembrane region" description="Helical" evidence="9">
    <location>
        <begin position="208"/>
        <end position="230"/>
    </location>
</feature>
<dbReference type="InParanoid" id="T0QCE2"/>
<feature type="binding site" evidence="7">
    <location>
        <position position="22"/>
    </location>
    <ligand>
        <name>Ca(2+)</name>
        <dbReference type="ChEBI" id="CHEBI:29108"/>
    </ligand>
</feature>